<dbReference type="WBParaSite" id="TASK_0000805701-mRNA-1">
    <property type="protein sequence ID" value="TASK_0000805701-mRNA-1"/>
    <property type="gene ID" value="TASK_0000805701"/>
</dbReference>
<evidence type="ECO:0000313" key="3">
    <source>
        <dbReference type="EMBL" id="VDK39499.1"/>
    </source>
</evidence>
<dbReference type="InterPro" id="IPR027408">
    <property type="entry name" value="PNPase/RNase_PH_dom_sf"/>
</dbReference>
<dbReference type="InterPro" id="IPR001247">
    <property type="entry name" value="ExoRNase_PH_dom1"/>
</dbReference>
<evidence type="ECO:0000313" key="4">
    <source>
        <dbReference type="Proteomes" id="UP000282613"/>
    </source>
</evidence>
<dbReference type="InterPro" id="IPR020568">
    <property type="entry name" value="Ribosomal_Su5_D2-typ_SF"/>
</dbReference>
<evidence type="ECO:0000256" key="1">
    <source>
        <dbReference type="ARBA" id="ARBA00006678"/>
    </source>
</evidence>
<dbReference type="STRING" id="60517.A0A0R3WBN1"/>
<proteinExistence type="inferred from homology"/>
<dbReference type="PANTHER" id="PTHR11953:SF0">
    <property type="entry name" value="EXOSOME COMPLEX COMPONENT RRP41"/>
    <property type="match status" value="1"/>
</dbReference>
<dbReference type="GO" id="GO:0034475">
    <property type="term" value="P:U4 snRNA 3'-end processing"/>
    <property type="evidence" value="ECO:0007669"/>
    <property type="project" value="TreeGrafter"/>
</dbReference>
<dbReference type="GO" id="GO:0005730">
    <property type="term" value="C:nucleolus"/>
    <property type="evidence" value="ECO:0007669"/>
    <property type="project" value="TreeGrafter"/>
</dbReference>
<dbReference type="GO" id="GO:0000177">
    <property type="term" value="C:cytoplasmic exosome (RNase complex)"/>
    <property type="evidence" value="ECO:0007669"/>
    <property type="project" value="TreeGrafter"/>
</dbReference>
<gene>
    <name evidence="3" type="ORF">TASK_LOCUS8058</name>
</gene>
<dbReference type="GO" id="GO:0071028">
    <property type="term" value="P:nuclear mRNA surveillance"/>
    <property type="evidence" value="ECO:0007669"/>
    <property type="project" value="TreeGrafter"/>
</dbReference>
<organism evidence="5">
    <name type="scientific">Taenia asiatica</name>
    <name type="common">Asian tapeworm</name>
    <dbReference type="NCBI Taxonomy" id="60517"/>
    <lineage>
        <taxon>Eukaryota</taxon>
        <taxon>Metazoa</taxon>
        <taxon>Spiralia</taxon>
        <taxon>Lophotrochozoa</taxon>
        <taxon>Platyhelminthes</taxon>
        <taxon>Cestoda</taxon>
        <taxon>Eucestoda</taxon>
        <taxon>Cyclophyllidea</taxon>
        <taxon>Taeniidae</taxon>
        <taxon>Taenia</taxon>
    </lineage>
</organism>
<dbReference type="OrthoDB" id="27298at2759"/>
<dbReference type="Gene3D" id="3.30.230.70">
    <property type="entry name" value="GHMP Kinase, N-terminal domain"/>
    <property type="match status" value="1"/>
</dbReference>
<dbReference type="GO" id="GO:0016075">
    <property type="term" value="P:rRNA catabolic process"/>
    <property type="evidence" value="ECO:0007669"/>
    <property type="project" value="TreeGrafter"/>
</dbReference>
<protein>
    <submittedName>
        <fullName evidence="5">RNase_PH domain-containing protein</fullName>
    </submittedName>
</protein>
<comment type="similarity">
    <text evidence="1">Belongs to the RNase PH family.</text>
</comment>
<reference evidence="3 4" key="2">
    <citation type="submission" date="2018-11" db="EMBL/GenBank/DDBJ databases">
        <authorList>
            <consortium name="Pathogen Informatics"/>
        </authorList>
    </citation>
    <scope>NUCLEOTIDE SEQUENCE [LARGE SCALE GENOMIC DNA]</scope>
</reference>
<evidence type="ECO:0000259" key="2">
    <source>
        <dbReference type="Pfam" id="PF01138"/>
    </source>
</evidence>
<reference evidence="5" key="1">
    <citation type="submission" date="2017-02" db="UniProtKB">
        <authorList>
            <consortium name="WormBaseParasite"/>
        </authorList>
    </citation>
    <scope>IDENTIFICATION</scope>
</reference>
<dbReference type="Pfam" id="PF01138">
    <property type="entry name" value="RNase_PH"/>
    <property type="match status" value="1"/>
</dbReference>
<dbReference type="SUPFAM" id="SSF54211">
    <property type="entry name" value="Ribosomal protein S5 domain 2-like"/>
    <property type="match status" value="1"/>
</dbReference>
<dbReference type="PANTHER" id="PTHR11953">
    <property type="entry name" value="EXOSOME COMPLEX COMPONENT"/>
    <property type="match status" value="1"/>
</dbReference>
<name>A0A0R3WBN1_TAEAS</name>
<dbReference type="InterPro" id="IPR050080">
    <property type="entry name" value="RNase_PH"/>
</dbReference>
<dbReference type="EMBL" id="UYRS01018720">
    <property type="protein sequence ID" value="VDK39499.1"/>
    <property type="molecule type" value="Genomic_DNA"/>
</dbReference>
<feature type="domain" description="Exoribonuclease phosphorolytic" evidence="2">
    <location>
        <begin position="5"/>
        <end position="125"/>
    </location>
</feature>
<dbReference type="GO" id="GO:0000176">
    <property type="term" value="C:nuclear exosome (RNase complex)"/>
    <property type="evidence" value="ECO:0007669"/>
    <property type="project" value="TreeGrafter"/>
</dbReference>
<keyword evidence="4" id="KW-1185">Reference proteome</keyword>
<evidence type="ECO:0000313" key="5">
    <source>
        <dbReference type="WBParaSite" id="TASK_0000805701-mRNA-1"/>
    </source>
</evidence>
<dbReference type="AlphaFoldDB" id="A0A0R3WBN1"/>
<accession>A0A0R3WBN1</accession>
<dbReference type="Proteomes" id="UP000282613">
    <property type="component" value="Unassembled WGS sequence"/>
</dbReference>
<dbReference type="GO" id="GO:0071051">
    <property type="term" value="P:poly(A)-dependent snoRNA 3'-end processing"/>
    <property type="evidence" value="ECO:0007669"/>
    <property type="project" value="TreeGrafter"/>
</dbReference>
<dbReference type="GO" id="GO:0003723">
    <property type="term" value="F:RNA binding"/>
    <property type="evidence" value="ECO:0007669"/>
    <property type="project" value="TreeGrafter"/>
</dbReference>
<sequence length="235" mass="25159">MEVSNLFVELNSDCNATGSSSWAFGGAHVMASIYGPKEASMANELTHRAYIDVSVQPVSGLHTPFESDVEFYLQNFLERLIDVKVYPRNQFAIRIQIISGVSGHPATMAACINALSLALLSTSIPLQASVVAVCSSEIDPDSRPVMVALDISHPAFSAPSSTKRSKKESGDNQCVPGVFAVYCGHPGSDFTGDKASFPSSQLLALTTDLDPQSHLCSRARDLFEAMVNQLTATQS</sequence>